<dbReference type="PANTHER" id="PTHR30006">
    <property type="entry name" value="THIAMINE-BINDING PERIPLASMIC PROTEIN-RELATED"/>
    <property type="match status" value="1"/>
</dbReference>
<comment type="subcellular location">
    <subcellularLocation>
        <location evidence="1">Periplasm</location>
    </subcellularLocation>
</comment>
<dbReference type="AlphaFoldDB" id="A0A8J3LXC5"/>
<dbReference type="InterPro" id="IPR006059">
    <property type="entry name" value="SBP"/>
</dbReference>
<comment type="caution">
    <text evidence="5">The sequence shown here is derived from an EMBL/GenBank/DDBJ whole genome shotgun (WGS) entry which is preliminary data.</text>
</comment>
<dbReference type="SUPFAM" id="SSF53850">
    <property type="entry name" value="Periplasmic binding protein-like II"/>
    <property type="match status" value="1"/>
</dbReference>
<dbReference type="PANTHER" id="PTHR30006:SF3">
    <property type="entry name" value="THIAMINE-BINDING PERIPLASMIC PROTEIN"/>
    <property type="match status" value="1"/>
</dbReference>
<reference evidence="5" key="1">
    <citation type="submission" date="2021-01" db="EMBL/GenBank/DDBJ databases">
        <title>Whole genome shotgun sequence of Planosporangium flavigriseum NBRC 105377.</title>
        <authorList>
            <person name="Komaki H."/>
            <person name="Tamura T."/>
        </authorList>
    </citation>
    <scope>NUCLEOTIDE SEQUENCE</scope>
    <source>
        <strain evidence="5">NBRC 105377</strain>
    </source>
</reference>
<evidence type="ECO:0000313" key="5">
    <source>
        <dbReference type="EMBL" id="GIG75100.1"/>
    </source>
</evidence>
<evidence type="ECO:0000256" key="2">
    <source>
        <dbReference type="ARBA" id="ARBA00022448"/>
    </source>
</evidence>
<keyword evidence="6" id="KW-1185">Reference proteome</keyword>
<organism evidence="5 6">
    <name type="scientific">Planosporangium flavigriseum</name>
    <dbReference type="NCBI Taxonomy" id="373681"/>
    <lineage>
        <taxon>Bacteria</taxon>
        <taxon>Bacillati</taxon>
        <taxon>Actinomycetota</taxon>
        <taxon>Actinomycetes</taxon>
        <taxon>Micromonosporales</taxon>
        <taxon>Micromonosporaceae</taxon>
        <taxon>Planosporangium</taxon>
    </lineage>
</organism>
<gene>
    <name evidence="5" type="ORF">Pfl04_35040</name>
</gene>
<name>A0A8J3LXC5_9ACTN</name>
<keyword evidence="3" id="KW-0732">Signal</keyword>
<accession>A0A8J3LXC5</accession>
<dbReference type="GO" id="GO:0030976">
    <property type="term" value="F:thiamine pyrophosphate binding"/>
    <property type="evidence" value="ECO:0007669"/>
    <property type="project" value="TreeGrafter"/>
</dbReference>
<dbReference type="PROSITE" id="PS51257">
    <property type="entry name" value="PROKAR_LIPOPROTEIN"/>
    <property type="match status" value="1"/>
</dbReference>
<dbReference type="GO" id="GO:0015888">
    <property type="term" value="P:thiamine transport"/>
    <property type="evidence" value="ECO:0007669"/>
    <property type="project" value="TreeGrafter"/>
</dbReference>
<keyword evidence="2" id="KW-0813">Transport</keyword>
<evidence type="ECO:0000256" key="3">
    <source>
        <dbReference type="ARBA" id="ARBA00022729"/>
    </source>
</evidence>
<dbReference type="Proteomes" id="UP000653674">
    <property type="component" value="Unassembled WGS sequence"/>
</dbReference>
<proteinExistence type="predicted"/>
<dbReference type="Gene3D" id="3.40.190.10">
    <property type="entry name" value="Periplasmic binding protein-like II"/>
    <property type="match status" value="2"/>
</dbReference>
<keyword evidence="4" id="KW-0574">Periplasm</keyword>
<dbReference type="Pfam" id="PF13416">
    <property type="entry name" value="SBP_bac_8"/>
    <property type="match status" value="1"/>
</dbReference>
<evidence type="ECO:0000256" key="4">
    <source>
        <dbReference type="ARBA" id="ARBA00022764"/>
    </source>
</evidence>
<dbReference type="GO" id="GO:0030288">
    <property type="term" value="C:outer membrane-bounded periplasmic space"/>
    <property type="evidence" value="ECO:0007669"/>
    <property type="project" value="TreeGrafter"/>
</dbReference>
<evidence type="ECO:0000256" key="1">
    <source>
        <dbReference type="ARBA" id="ARBA00004418"/>
    </source>
</evidence>
<dbReference type="RefSeq" id="WP_168078202.1">
    <property type="nucleotide sequence ID" value="NZ_BAAAQJ010000007.1"/>
</dbReference>
<dbReference type="GO" id="GO:0030975">
    <property type="term" value="F:thiamine binding"/>
    <property type="evidence" value="ECO:0007669"/>
    <property type="project" value="TreeGrafter"/>
</dbReference>
<protein>
    <submittedName>
        <fullName evidence="5">Spermidine/putrescine ABC transporter substrate-binding protein</fullName>
    </submittedName>
</protein>
<evidence type="ECO:0000313" key="6">
    <source>
        <dbReference type="Proteomes" id="UP000653674"/>
    </source>
</evidence>
<dbReference type="EMBL" id="BONU01000026">
    <property type="protein sequence ID" value="GIG75100.1"/>
    <property type="molecule type" value="Genomic_DNA"/>
</dbReference>
<sequence length="368" mass="40739">MGSNLLRRGTPWLRTTAVAAATAMLVAACGGGSKQNSAAEAEDKGPLVIASWGAYFSAATKKNLVEPFTKETGIQVQIVDAPGKYVANLQSQQKAGKMQWDLLDSTSGPDAYILADQKLVEPLPADLKKQFESVLSKGSVVDFGFTFSNLGYVIACRTDKVKECPPDAKSFFDKSIPGRRQSVATSPLINLSMAEMASGVSPKDLKTHEINLDRAFAKLKEIKPEMKVWWQSGDQMEQAYRNGEVEMGIAYSGRAFSLNDKGTPMKVVWTDGIYNPGFWQVVKGSQHTKAAFKFLEWVANHPEAQAGWAKDTGYSVPNPKAFDYMADDLKTKQVDWPANREQLASLNYEWYVKNQAEVNKRWQEFLRG</sequence>